<keyword evidence="1" id="KW-0732">Signal</keyword>
<dbReference type="Gene3D" id="1.50.10.100">
    <property type="entry name" value="Chondroitin AC/alginate lyase"/>
    <property type="match status" value="1"/>
</dbReference>
<accession>A0A0B8NXB5</accession>
<dbReference type="SUPFAM" id="SSF48230">
    <property type="entry name" value="Chondroitin AC/alginate lyase"/>
    <property type="match status" value="1"/>
</dbReference>
<dbReference type="InterPro" id="IPR008397">
    <property type="entry name" value="Alginate_lyase_dom"/>
</dbReference>
<evidence type="ECO:0000256" key="2">
    <source>
        <dbReference type="ARBA" id="ARBA00023239"/>
    </source>
</evidence>
<name>A0A0B8NXB5_9VIBR</name>
<dbReference type="GO" id="GO:0042597">
    <property type="term" value="C:periplasmic space"/>
    <property type="evidence" value="ECO:0007669"/>
    <property type="project" value="InterPro"/>
</dbReference>
<keyword evidence="5" id="KW-1185">Reference proteome</keyword>
<evidence type="ECO:0000313" key="5">
    <source>
        <dbReference type="Proteomes" id="UP000031671"/>
    </source>
</evidence>
<comment type="caution">
    <text evidence="4">The sequence shown here is derived from an EMBL/GenBank/DDBJ whole genome shotgun (WGS) entry which is preliminary data.</text>
</comment>
<gene>
    <name evidence="4" type="ORF">JCM19231_3204</name>
</gene>
<organism evidence="4 5">
    <name type="scientific">Vibrio ishigakensis</name>
    <dbReference type="NCBI Taxonomy" id="1481914"/>
    <lineage>
        <taxon>Bacteria</taxon>
        <taxon>Pseudomonadati</taxon>
        <taxon>Pseudomonadota</taxon>
        <taxon>Gammaproteobacteria</taxon>
        <taxon>Vibrionales</taxon>
        <taxon>Vibrionaceae</taxon>
        <taxon>Vibrio</taxon>
    </lineage>
</organism>
<reference evidence="4 5" key="1">
    <citation type="submission" date="2015-01" db="EMBL/GenBank/DDBJ databases">
        <title>Vibrio sp. C1 JCM 19231 whole genome shotgun sequence.</title>
        <authorList>
            <person name="Sawabe T."/>
            <person name="Meirelles P."/>
            <person name="Feng G."/>
            <person name="Sayaka M."/>
            <person name="Hattori M."/>
            <person name="Ohkuma M."/>
        </authorList>
    </citation>
    <scope>NUCLEOTIDE SEQUENCE [LARGE SCALE GENOMIC DNA]</scope>
    <source>
        <strain evidence="5">JCM 19231</strain>
    </source>
</reference>
<dbReference type="EC" id="4.2.2.3" evidence="4"/>
<keyword evidence="2 4" id="KW-0456">Lyase</keyword>
<dbReference type="AlphaFoldDB" id="A0A0B8NXB5"/>
<evidence type="ECO:0000313" key="4">
    <source>
        <dbReference type="EMBL" id="GAM59195.1"/>
    </source>
</evidence>
<sequence length="214" mass="24744">MNIAGRLFLITQEEKYATFVKDLLNWYADKYLTLDYQVQKNTNPTGRLFHQILNEHGWLLFTSIAYSCVASTMTQEERDRIVERVFIPMIEMSTEKYAYRFDHIHNHGVWAVAAVGACAVAIGKPEYLEMAVYGKDRDATSGFLDQVSNLFAPSGYYLEGPYYSRFTIRPLVLLAEIIHRHMPEVDIYNYKDGVVAIRFKHCLPLLTLMAFSQH</sequence>
<protein>
    <submittedName>
        <fullName evidence="4">Poly(Beta-D-mannuronate) lyase</fullName>
        <ecNumber evidence="4">4.2.2.3</ecNumber>
    </submittedName>
</protein>
<reference evidence="4 5" key="2">
    <citation type="submission" date="2015-01" db="EMBL/GenBank/DDBJ databases">
        <authorList>
            <consortium name="NBRP consortium"/>
            <person name="Sawabe T."/>
            <person name="Meirelles P."/>
            <person name="Feng G."/>
            <person name="Sayaka M."/>
            <person name="Hattori M."/>
            <person name="Ohkuma M."/>
        </authorList>
    </citation>
    <scope>NUCLEOTIDE SEQUENCE [LARGE SCALE GENOMIC DNA]</scope>
    <source>
        <strain evidence="5">JCM 19231</strain>
    </source>
</reference>
<feature type="domain" description="Alginate lyase" evidence="3">
    <location>
        <begin position="5"/>
        <end position="192"/>
    </location>
</feature>
<evidence type="ECO:0000256" key="1">
    <source>
        <dbReference type="ARBA" id="ARBA00022729"/>
    </source>
</evidence>
<dbReference type="InterPro" id="IPR008929">
    <property type="entry name" value="Chondroitin_lyas"/>
</dbReference>
<dbReference type="Pfam" id="PF05426">
    <property type="entry name" value="Alginate_lyase"/>
    <property type="match status" value="1"/>
</dbReference>
<dbReference type="GO" id="GO:0045135">
    <property type="term" value="F:poly(beta-D-mannuronate) lyase activity"/>
    <property type="evidence" value="ECO:0007669"/>
    <property type="project" value="UniProtKB-EC"/>
</dbReference>
<dbReference type="EMBL" id="BBRZ01000130">
    <property type="protein sequence ID" value="GAM59195.1"/>
    <property type="molecule type" value="Genomic_DNA"/>
</dbReference>
<proteinExistence type="predicted"/>
<evidence type="ECO:0000259" key="3">
    <source>
        <dbReference type="Pfam" id="PF05426"/>
    </source>
</evidence>
<dbReference type="Proteomes" id="UP000031671">
    <property type="component" value="Unassembled WGS sequence"/>
</dbReference>